<keyword evidence="6 8" id="KW-0378">Hydrolase</keyword>
<sequence length="502" mass="54261">MNISTTTNDPWRCAADMQVYFVHDSLPTRLPEAVRSKIEKVRQAGDFPGRQEGTLSFYPETEQGCAASRVLVIGLGKGDLNGESFRVAGGRIAQKVKKIKAAEIVVALPEELEYPAQEMKQYIVEGLILGSYQFSKYKTVEEDDEPHNLISELIIATSDAQGDVAMKRGLIGADSACQARDMANEPGNHWTAEDFAAYARKLAAEFDMPCKILEKSELQKLKMGGLLGVNQGTIAPPRLIMLEYRTGRQVPTLMLVGKGLTFDSGGISLKPSAGMQDMKYDMCGGAAVLAVMAALGRERPDNVDVVAVVPATDNMPGPGALKPGDIIRQYNGKTVEIISTDAEGRLILADALSYGIKRFKPEAVIDLATLTGAVIVGLGHHITGLMSNDDELVQRLCRAGEQSAEPVWRLPLGKEYTKQLKSLTADLKNVGDKGAGTITAGAFLQEFITDTKWAHLDIAGTAWNFTEKSYVPPKGPSGVGVRLLLGRGRQVCVGVSLLRRRS</sequence>
<dbReference type="SUPFAM" id="SSF53187">
    <property type="entry name" value="Zn-dependent exopeptidases"/>
    <property type="match status" value="1"/>
</dbReference>
<dbReference type="EMBL" id="UOEX01000032">
    <property type="protein sequence ID" value="VAW33391.1"/>
    <property type="molecule type" value="Genomic_DNA"/>
</dbReference>
<dbReference type="PANTHER" id="PTHR11963">
    <property type="entry name" value="LEUCINE AMINOPEPTIDASE-RELATED"/>
    <property type="match status" value="1"/>
</dbReference>
<evidence type="ECO:0000256" key="6">
    <source>
        <dbReference type="ARBA" id="ARBA00022801"/>
    </source>
</evidence>
<evidence type="ECO:0000256" key="2">
    <source>
        <dbReference type="ARBA" id="ARBA00009528"/>
    </source>
</evidence>
<reference evidence="8" key="1">
    <citation type="submission" date="2018-06" db="EMBL/GenBank/DDBJ databases">
        <authorList>
            <person name="Zhirakovskaya E."/>
        </authorList>
    </citation>
    <scope>NUCLEOTIDE SEQUENCE</scope>
</reference>
<accession>A0A3B0UQK0</accession>
<dbReference type="GO" id="GO:0006508">
    <property type="term" value="P:proteolysis"/>
    <property type="evidence" value="ECO:0007669"/>
    <property type="project" value="UniProtKB-KW"/>
</dbReference>
<dbReference type="InterPro" id="IPR008283">
    <property type="entry name" value="Peptidase_M17_N"/>
</dbReference>
<dbReference type="NCBIfam" id="NF002074">
    <property type="entry name" value="PRK00913.1-4"/>
    <property type="match status" value="1"/>
</dbReference>
<dbReference type="InterPro" id="IPR011356">
    <property type="entry name" value="Leucine_aapep/pepB"/>
</dbReference>
<keyword evidence="4 8" id="KW-0031">Aminopeptidase</keyword>
<comment type="similarity">
    <text evidence="2">Belongs to the peptidase M17 family.</text>
</comment>
<dbReference type="AlphaFoldDB" id="A0A3B0UQK0"/>
<name>A0A3B0UQK0_9ZZZZ</name>
<dbReference type="NCBIfam" id="NF002073">
    <property type="entry name" value="PRK00913.1-2"/>
    <property type="match status" value="1"/>
</dbReference>
<protein>
    <recommendedName>
        <fullName evidence="3">leucyl aminopeptidase</fullName>
        <ecNumber evidence="3">3.4.11.1</ecNumber>
    </recommendedName>
</protein>
<dbReference type="InterPro" id="IPR023042">
    <property type="entry name" value="Peptidase_M17_leu_NH2_pept"/>
</dbReference>
<dbReference type="InterPro" id="IPR000819">
    <property type="entry name" value="Peptidase_M17_C"/>
</dbReference>
<dbReference type="CDD" id="cd00433">
    <property type="entry name" value="Peptidase_M17"/>
    <property type="match status" value="1"/>
</dbReference>
<proteinExistence type="inferred from homology"/>
<dbReference type="Pfam" id="PF02789">
    <property type="entry name" value="Peptidase_M17_N"/>
    <property type="match status" value="1"/>
</dbReference>
<gene>
    <name evidence="8" type="ORF">MNBD_DELTA03-1160</name>
</gene>
<evidence type="ECO:0000256" key="5">
    <source>
        <dbReference type="ARBA" id="ARBA00022670"/>
    </source>
</evidence>
<dbReference type="GO" id="GO:0070006">
    <property type="term" value="F:metalloaminopeptidase activity"/>
    <property type="evidence" value="ECO:0007669"/>
    <property type="project" value="InterPro"/>
</dbReference>
<dbReference type="Gene3D" id="3.40.630.10">
    <property type="entry name" value="Zn peptidases"/>
    <property type="match status" value="1"/>
</dbReference>
<keyword evidence="5" id="KW-0645">Protease</keyword>
<organism evidence="8">
    <name type="scientific">hydrothermal vent metagenome</name>
    <dbReference type="NCBI Taxonomy" id="652676"/>
    <lineage>
        <taxon>unclassified sequences</taxon>
        <taxon>metagenomes</taxon>
        <taxon>ecological metagenomes</taxon>
    </lineage>
</organism>
<dbReference type="EC" id="3.4.11.1" evidence="3"/>
<evidence type="ECO:0000313" key="8">
    <source>
        <dbReference type="EMBL" id="VAW33391.1"/>
    </source>
</evidence>
<evidence type="ECO:0000256" key="3">
    <source>
        <dbReference type="ARBA" id="ARBA00012565"/>
    </source>
</evidence>
<dbReference type="SUPFAM" id="SSF52949">
    <property type="entry name" value="Macro domain-like"/>
    <property type="match status" value="1"/>
</dbReference>
<evidence type="ECO:0000256" key="4">
    <source>
        <dbReference type="ARBA" id="ARBA00022438"/>
    </source>
</evidence>
<dbReference type="HAMAP" id="MF_00181">
    <property type="entry name" value="Cytosol_peptidase_M17"/>
    <property type="match status" value="1"/>
</dbReference>
<dbReference type="Pfam" id="PF00883">
    <property type="entry name" value="Peptidase_M17"/>
    <property type="match status" value="1"/>
</dbReference>
<evidence type="ECO:0000256" key="1">
    <source>
        <dbReference type="ARBA" id="ARBA00000135"/>
    </source>
</evidence>
<feature type="domain" description="Cytosol aminopeptidase" evidence="7">
    <location>
        <begin position="339"/>
        <end position="346"/>
    </location>
</feature>
<dbReference type="PRINTS" id="PR00481">
    <property type="entry name" value="LAMNOPPTDASE"/>
</dbReference>
<dbReference type="GO" id="GO:0005737">
    <property type="term" value="C:cytoplasm"/>
    <property type="evidence" value="ECO:0007669"/>
    <property type="project" value="InterPro"/>
</dbReference>
<comment type="catalytic activity">
    <reaction evidence="1">
        <text>Release of an N-terminal amino acid, Xaa-|-Yaa-, in which Xaa is preferably Leu, but may be other amino acids including Pro although not Arg or Lys, and Yaa may be Pro. Amino acid amides and methyl esters are also readily hydrolyzed, but rates on arylamides are exceedingly low.</text>
        <dbReference type="EC" id="3.4.11.1"/>
    </reaction>
</comment>
<dbReference type="Gene3D" id="3.40.220.10">
    <property type="entry name" value="Leucine Aminopeptidase, subunit E, domain 1"/>
    <property type="match status" value="1"/>
</dbReference>
<evidence type="ECO:0000259" key="7">
    <source>
        <dbReference type="PROSITE" id="PS00631"/>
    </source>
</evidence>
<dbReference type="PANTHER" id="PTHR11963:SF23">
    <property type="entry name" value="CYTOSOL AMINOPEPTIDASE"/>
    <property type="match status" value="1"/>
</dbReference>
<dbReference type="GO" id="GO:0030145">
    <property type="term" value="F:manganese ion binding"/>
    <property type="evidence" value="ECO:0007669"/>
    <property type="project" value="InterPro"/>
</dbReference>
<dbReference type="PROSITE" id="PS00631">
    <property type="entry name" value="CYTOSOL_AP"/>
    <property type="match status" value="1"/>
</dbReference>
<dbReference type="InterPro" id="IPR043472">
    <property type="entry name" value="Macro_dom-like"/>
</dbReference>